<feature type="coiled-coil region" evidence="1">
    <location>
        <begin position="96"/>
        <end position="126"/>
    </location>
</feature>
<evidence type="ECO:0000313" key="4">
    <source>
        <dbReference type="Proteomes" id="UP001295740"/>
    </source>
</evidence>
<dbReference type="Proteomes" id="UP001295740">
    <property type="component" value="Unassembled WGS sequence"/>
</dbReference>
<proteinExistence type="predicted"/>
<feature type="compositionally biased region" description="Low complexity" evidence="2">
    <location>
        <begin position="164"/>
        <end position="190"/>
    </location>
</feature>
<organism evidence="3 4">
    <name type="scientific">Anthostomella pinea</name>
    <dbReference type="NCBI Taxonomy" id="933095"/>
    <lineage>
        <taxon>Eukaryota</taxon>
        <taxon>Fungi</taxon>
        <taxon>Dikarya</taxon>
        <taxon>Ascomycota</taxon>
        <taxon>Pezizomycotina</taxon>
        <taxon>Sordariomycetes</taxon>
        <taxon>Xylariomycetidae</taxon>
        <taxon>Xylariales</taxon>
        <taxon>Xylariaceae</taxon>
        <taxon>Anthostomella</taxon>
    </lineage>
</organism>
<protein>
    <submittedName>
        <fullName evidence="3">Uu.00g087950.m01.CDS01</fullName>
    </submittedName>
</protein>
<reference evidence="3" key="1">
    <citation type="submission" date="2023-10" db="EMBL/GenBank/DDBJ databases">
        <authorList>
            <person name="Hackl T."/>
        </authorList>
    </citation>
    <scope>NUCLEOTIDE SEQUENCE</scope>
</reference>
<evidence type="ECO:0000256" key="2">
    <source>
        <dbReference type="SAM" id="MobiDB-lite"/>
    </source>
</evidence>
<evidence type="ECO:0000256" key="1">
    <source>
        <dbReference type="SAM" id="Coils"/>
    </source>
</evidence>
<sequence>MPDRVVDGEVTGIYNRGGCWLFANTPTCVTPWRYERAAASINCHFLNIKCLCDREDDFGRALGGNMVWDGECGVAGHLTSLSRLREVCAAVRKERAADADAEKKAKEEERAEDRRAQAKMSKLEYEAAAHRLRKNQEEAAAAARKLRGVQGATAAMQATRPTMATQATAKTTAKGGAKAKAQAKAGGREL</sequence>
<accession>A0AAI8VMG4</accession>
<evidence type="ECO:0000313" key="3">
    <source>
        <dbReference type="EMBL" id="CAJ2507609.1"/>
    </source>
</evidence>
<dbReference type="AlphaFoldDB" id="A0AAI8VMG4"/>
<comment type="caution">
    <text evidence="3">The sequence shown here is derived from an EMBL/GenBank/DDBJ whole genome shotgun (WGS) entry which is preliminary data.</text>
</comment>
<keyword evidence="1" id="KW-0175">Coiled coil</keyword>
<name>A0AAI8VMG4_9PEZI</name>
<feature type="region of interest" description="Disordered" evidence="2">
    <location>
        <begin position="152"/>
        <end position="190"/>
    </location>
</feature>
<keyword evidence="4" id="KW-1185">Reference proteome</keyword>
<dbReference type="EMBL" id="CAUWAG010000010">
    <property type="protein sequence ID" value="CAJ2507609.1"/>
    <property type="molecule type" value="Genomic_DNA"/>
</dbReference>
<gene>
    <name evidence="3" type="ORF">KHLLAP_LOCUS8077</name>
</gene>